<dbReference type="ExpressionAtlas" id="F4HYJ3">
    <property type="expression patterns" value="baseline and differential"/>
</dbReference>
<name>F4HYJ3_ARATH</name>
<reference evidence="3 4" key="1">
    <citation type="journal article" date="2000" name="Nature">
        <title>Sequence and analysis of chromosome 1 of the plant Arabidopsis thaliana.</title>
        <authorList>
            <person name="Theologis A."/>
            <person name="Ecker J.R."/>
            <person name="Palm C.J."/>
            <person name="Federspiel N.A."/>
            <person name="Kaul S."/>
            <person name="White O."/>
            <person name="Alonso J."/>
            <person name="Altafi H."/>
            <person name="Araujo R."/>
            <person name="Bowman C.L."/>
            <person name="Brooks S.Y."/>
            <person name="Buehler E."/>
            <person name="Chan A."/>
            <person name="Chao Q."/>
            <person name="Chen H."/>
            <person name="Cheuk R.F."/>
            <person name="Chin C.W."/>
            <person name="Chung M.K."/>
            <person name="Conn L."/>
            <person name="Conway A.B."/>
            <person name="Conway A.R."/>
            <person name="Creasy T.H."/>
            <person name="Dewar K."/>
            <person name="Dunn P."/>
            <person name="Etgu P."/>
            <person name="Feldblyum T.V."/>
            <person name="Feng J."/>
            <person name="Fong B."/>
            <person name="Fujii C.Y."/>
            <person name="Gill J.E."/>
            <person name="Goldsmith A.D."/>
            <person name="Haas B."/>
            <person name="Hansen N.F."/>
            <person name="Hughes B."/>
            <person name="Huizar L."/>
            <person name="Hunter J.L."/>
            <person name="Jenkins J."/>
            <person name="Johnson-Hopson C."/>
            <person name="Khan S."/>
            <person name="Khaykin E."/>
            <person name="Kim C.J."/>
            <person name="Koo H.L."/>
            <person name="Kremenetskaia I."/>
            <person name="Kurtz D.B."/>
            <person name="Kwan A."/>
            <person name="Lam B."/>
            <person name="Langin-Hooper S."/>
            <person name="Lee A."/>
            <person name="Lee J.M."/>
            <person name="Lenz C.A."/>
            <person name="Li J.H."/>
            <person name="Li Y."/>
            <person name="Lin X."/>
            <person name="Liu S.X."/>
            <person name="Liu Z.A."/>
            <person name="Luros J.S."/>
            <person name="Maiti R."/>
            <person name="Marziali A."/>
            <person name="Militscher J."/>
            <person name="Miranda M."/>
            <person name="Nguyen M."/>
            <person name="Nierman W.C."/>
            <person name="Osborne B.I."/>
            <person name="Pai G."/>
            <person name="Peterson J."/>
            <person name="Pham P.K."/>
            <person name="Rizzo M."/>
            <person name="Rooney T."/>
            <person name="Rowley D."/>
            <person name="Sakano H."/>
            <person name="Salzberg S.L."/>
            <person name="Schwartz J.R."/>
            <person name="Shinn P."/>
            <person name="Southwick A.M."/>
            <person name="Sun H."/>
            <person name="Tallon L.J."/>
            <person name="Tambunga G."/>
            <person name="Toriumi M.J."/>
            <person name="Town C.D."/>
            <person name="Utterback T."/>
            <person name="Van Aken S."/>
            <person name="Vaysberg M."/>
            <person name="Vysotskaia V.S."/>
            <person name="Walker M."/>
            <person name="Wu D."/>
            <person name="Yu G."/>
            <person name="Fraser C.M."/>
            <person name="Venter J.C."/>
            <person name="Davis R.W."/>
        </authorList>
    </citation>
    <scope>NUCLEOTIDE SEQUENCE [LARGE SCALE GENOMIC DNA]</scope>
    <source>
        <strain evidence="4">cv. Columbia</strain>
    </source>
</reference>
<evidence type="ECO:0000313" key="2">
    <source>
        <dbReference type="Araport" id="AT1G48635"/>
    </source>
</evidence>
<dbReference type="RefSeq" id="NP_001154410.1">
    <property type="nucleotide sequence ID" value="NM_001160938.1"/>
</dbReference>
<dbReference type="TAIR" id="AT1G48635">
    <property type="gene designation" value="PEX3"/>
</dbReference>
<evidence type="ECO:0000256" key="1">
    <source>
        <dbReference type="SAM" id="Coils"/>
    </source>
</evidence>
<dbReference type="InterPro" id="IPR006966">
    <property type="entry name" value="Peroxin-3"/>
</dbReference>
<reference evidence="4" key="2">
    <citation type="journal article" date="2017" name="Plant J.">
        <title>Araport11: a complete reannotation of the Arabidopsis thaliana reference genome.</title>
        <authorList>
            <person name="Cheng C.Y."/>
            <person name="Krishnakumar V."/>
            <person name="Chan A.P."/>
            <person name="Thibaud-Nissen F."/>
            <person name="Schobel S."/>
            <person name="Town C.D."/>
        </authorList>
    </citation>
    <scope>GENOME REANNOTATION</scope>
    <source>
        <strain evidence="4">cv. Columbia</strain>
    </source>
</reference>
<dbReference type="Proteomes" id="UP000006548">
    <property type="component" value="Chromosome 1"/>
</dbReference>
<organism evidence="3 4">
    <name type="scientific">Arabidopsis thaliana</name>
    <name type="common">Mouse-ear cress</name>
    <dbReference type="NCBI Taxonomy" id="3702"/>
    <lineage>
        <taxon>Eukaryota</taxon>
        <taxon>Viridiplantae</taxon>
        <taxon>Streptophyta</taxon>
        <taxon>Embryophyta</taxon>
        <taxon>Tracheophyta</taxon>
        <taxon>Spermatophyta</taxon>
        <taxon>Magnoliopsida</taxon>
        <taxon>eudicotyledons</taxon>
        <taxon>Gunneridae</taxon>
        <taxon>Pentapetalae</taxon>
        <taxon>rosids</taxon>
        <taxon>malvids</taxon>
        <taxon>Brassicales</taxon>
        <taxon>Brassicaceae</taxon>
        <taxon>Camelineae</taxon>
        <taxon>Arabidopsis</taxon>
    </lineage>
</organism>
<dbReference type="PANTHER" id="PTHR28080">
    <property type="entry name" value="PEROXISOMAL BIOGENESIS FACTOR 3"/>
    <property type="match status" value="1"/>
</dbReference>
<dbReference type="GO" id="GO:0005778">
    <property type="term" value="C:peroxisomal membrane"/>
    <property type="evidence" value="ECO:0007669"/>
    <property type="project" value="InterPro"/>
</dbReference>
<keyword evidence="4" id="KW-1185">Reference proteome</keyword>
<evidence type="ECO:0007829" key="6">
    <source>
        <dbReference type="PeptideAtlas" id="F4HYJ3"/>
    </source>
</evidence>
<dbReference type="HOGENOM" id="CLU_041367_1_0_1"/>
<proteinExistence type="evidence at protein level"/>
<dbReference type="AlphaFoldDB" id="F4HYJ3"/>
<feature type="coiled-coil region" evidence="1">
    <location>
        <begin position="32"/>
        <end position="59"/>
    </location>
</feature>
<dbReference type="EMBL" id="CP002684">
    <property type="protein sequence ID" value="AEE32331.1"/>
    <property type="molecule type" value="Genomic_DNA"/>
</dbReference>
<evidence type="ECO:0000313" key="4">
    <source>
        <dbReference type="Proteomes" id="UP000006548"/>
    </source>
</evidence>
<dbReference type="Araport" id="AT1G48635"/>
<accession>F4HYJ3</accession>
<evidence type="ECO:0000313" key="3">
    <source>
        <dbReference type="EMBL" id="AEE32331.1"/>
    </source>
</evidence>
<evidence type="ECO:0000313" key="5">
    <source>
        <dbReference type="TAIR" id="AT1G48635"/>
    </source>
</evidence>
<dbReference type="ProteomicsDB" id="216540"/>
<sequence>MDFVRGFWRKHRRKVLVTAGCLGSGYLLYKLYNSHTRRLADLERELAHERENDEIIKTQMKAHFESIQMIVDSTTLPHAMQFLSIRISEEIDVSHVMDRLNQGKGMLSPPEKLQLWDELKILSFTRMVLSLWSVTMLSLYIRVQVNILGRHLYVDTARALGSSHLLCTLLISSPTSYFSGKLTGCSVKNFSRLPFKATAACPEEVDLIDRDDEQKFLSSADFLVTNAMPSLISDMQGSAEEVLKGKQLKDVITTRVLQETVMQIVDVFMSTGSPHHWVDYLMMPQDTKLSRTTSDSSDEAVSKFHQLMVETREVLISTEFTNIVEISLKCFTDVLVEEMETQTEAGGLATGKPLAKVLPQIEKTMNVITAEPSKNRFLQIIRDLPEVKLFFTLLYANMPQ</sequence>
<gene>
    <name evidence="3 5" type="primary">PEX3</name>
    <name evidence="3" type="synonym">peroxin 3</name>
    <name evidence="3" type="synonym">PEROXIN 3-2</name>
    <name evidence="3" type="synonym">PEX3-2</name>
    <name evidence="2 3" type="ordered locus">At1g48635</name>
</gene>
<dbReference type="Pfam" id="PF04882">
    <property type="entry name" value="Peroxin-3"/>
    <property type="match status" value="1"/>
</dbReference>
<dbReference type="GeneID" id="841285"/>
<evidence type="ECO:0007829" key="7">
    <source>
        <dbReference type="ProteomicsDB" id="F4HYJ3"/>
    </source>
</evidence>
<dbReference type="SMR" id="F4HYJ3"/>
<protein>
    <submittedName>
        <fullName evidence="3">Peroxin 3</fullName>
    </submittedName>
</protein>
<dbReference type="GO" id="GO:0007031">
    <property type="term" value="P:peroxisome organization"/>
    <property type="evidence" value="ECO:0007669"/>
    <property type="project" value="InterPro"/>
</dbReference>
<keyword evidence="1" id="KW-0175">Coiled coil</keyword>
<keyword evidence="6 7" id="KW-1267">Proteomics identification</keyword>
<dbReference type="PANTHER" id="PTHR28080:SF1">
    <property type="entry name" value="PEROXISOMAL BIOGENESIS FACTOR 3"/>
    <property type="match status" value="1"/>
</dbReference>